<dbReference type="InterPro" id="IPR001296">
    <property type="entry name" value="Glyco_trans_1"/>
</dbReference>
<dbReference type="AlphaFoldDB" id="A0A5S3X0W1"/>
<dbReference type="PANTHER" id="PTHR46401">
    <property type="entry name" value="GLYCOSYLTRANSFERASE WBBK-RELATED"/>
    <property type="match status" value="1"/>
</dbReference>
<dbReference type="OrthoDB" id="9815351at2"/>
<accession>A0A5S3X0W1</accession>
<evidence type="ECO:0000313" key="4">
    <source>
        <dbReference type="EMBL" id="TMP36643.1"/>
    </source>
</evidence>
<dbReference type="GO" id="GO:0009103">
    <property type="term" value="P:lipopolysaccharide biosynthetic process"/>
    <property type="evidence" value="ECO:0007669"/>
    <property type="project" value="TreeGrafter"/>
</dbReference>
<name>A0A5S3X0W1_9GAMM</name>
<reference evidence="5" key="2">
    <citation type="submission" date="2019-06" db="EMBL/GenBank/DDBJ databases">
        <title>Co-occurence of chitin degradation, pigmentation and bioactivity in marine Pseudoalteromonas.</title>
        <authorList>
            <person name="Sonnenschein E.C."/>
            <person name="Bech P.K."/>
        </authorList>
    </citation>
    <scope>NUCLEOTIDE SEQUENCE [LARGE SCALE GENOMIC DNA]</scope>
    <source>
        <strain evidence="5">S2599</strain>
    </source>
</reference>
<dbReference type="GO" id="GO:0016757">
    <property type="term" value="F:glycosyltransferase activity"/>
    <property type="evidence" value="ECO:0007669"/>
    <property type="project" value="InterPro"/>
</dbReference>
<evidence type="ECO:0000259" key="2">
    <source>
        <dbReference type="Pfam" id="PF00534"/>
    </source>
</evidence>
<keyword evidence="1 4" id="KW-0808">Transferase</keyword>
<sequence>MEKEQGMNNLHISLTEMRNESRVLKQASSIYNSSSFESVFISSLWGEGLEMSENLNGVELRRFDLKTRNYGNNLIIQILKYLEFTYTVYRNYRKNNIDIITIHALALLPLGCLLKVLYSSKLVYDAHELETEKNGLGGLRKKLAKWLESILIPFVDHTIVVSNSIADWYKSRYSIENVSVVFNSPIIKDIKKNNLLKSKLGIDSHIKLYIYQGVLSKGRGIDEILDVFGKETADVAVAFMGYGMESEKIKEAASASDKIFYVPAVAPAEVLSYTASADVGISFIEPVCLSYDYCMPNKVFEYLAVGLPVIVSNGKEMSNFVEEHGVGWHASNFSSDELAKLVQHSCKQDTSIYEKRSKEISEKYKWQHQEKLLLEVYKNVTE</sequence>
<dbReference type="SUPFAM" id="SSF53756">
    <property type="entry name" value="UDP-Glycosyltransferase/glycogen phosphorylase"/>
    <property type="match status" value="1"/>
</dbReference>
<feature type="domain" description="Glycosyltransferase subfamily 4-like N-terminal" evidence="3">
    <location>
        <begin position="79"/>
        <end position="183"/>
    </location>
</feature>
<dbReference type="InterPro" id="IPR028098">
    <property type="entry name" value="Glyco_trans_4-like_N"/>
</dbReference>
<dbReference type="Pfam" id="PF13439">
    <property type="entry name" value="Glyco_transf_4"/>
    <property type="match status" value="1"/>
</dbReference>
<evidence type="ECO:0000259" key="3">
    <source>
        <dbReference type="Pfam" id="PF13439"/>
    </source>
</evidence>
<dbReference type="PANTHER" id="PTHR46401:SF2">
    <property type="entry name" value="GLYCOSYLTRANSFERASE WBBK-RELATED"/>
    <property type="match status" value="1"/>
</dbReference>
<reference evidence="4 5" key="1">
    <citation type="submission" date="2018-01" db="EMBL/GenBank/DDBJ databases">
        <authorList>
            <person name="Paulsen S."/>
            <person name="Gram L.K."/>
        </authorList>
    </citation>
    <scope>NUCLEOTIDE SEQUENCE [LARGE SCALE GENOMIC DNA]</scope>
    <source>
        <strain evidence="4 5">S2599</strain>
    </source>
</reference>
<dbReference type="Proteomes" id="UP000306719">
    <property type="component" value="Unassembled WGS sequence"/>
</dbReference>
<evidence type="ECO:0000256" key="1">
    <source>
        <dbReference type="ARBA" id="ARBA00022679"/>
    </source>
</evidence>
<dbReference type="Gene3D" id="3.40.50.2000">
    <property type="entry name" value="Glycogen Phosphorylase B"/>
    <property type="match status" value="2"/>
</dbReference>
<comment type="caution">
    <text evidence="4">The sequence shown here is derived from an EMBL/GenBank/DDBJ whole genome shotgun (WGS) entry which is preliminary data.</text>
</comment>
<dbReference type="EMBL" id="PNCJ01000017">
    <property type="protein sequence ID" value="TMP36643.1"/>
    <property type="molecule type" value="Genomic_DNA"/>
</dbReference>
<organism evidence="4 5">
    <name type="scientific">Pseudoalteromonas rubra</name>
    <dbReference type="NCBI Taxonomy" id="43658"/>
    <lineage>
        <taxon>Bacteria</taxon>
        <taxon>Pseudomonadati</taxon>
        <taxon>Pseudomonadota</taxon>
        <taxon>Gammaproteobacteria</taxon>
        <taxon>Alteromonadales</taxon>
        <taxon>Pseudoalteromonadaceae</taxon>
        <taxon>Pseudoalteromonas</taxon>
    </lineage>
</organism>
<dbReference type="Pfam" id="PF00534">
    <property type="entry name" value="Glycos_transf_1"/>
    <property type="match status" value="1"/>
</dbReference>
<protein>
    <submittedName>
        <fullName evidence="4">Glycosyl transferase family 1</fullName>
    </submittedName>
</protein>
<evidence type="ECO:0000313" key="5">
    <source>
        <dbReference type="Proteomes" id="UP000306719"/>
    </source>
</evidence>
<proteinExistence type="predicted"/>
<feature type="domain" description="Glycosyl transferase family 1" evidence="2">
    <location>
        <begin position="197"/>
        <end position="356"/>
    </location>
</feature>
<gene>
    <name evidence="4" type="ORF">CWB98_13530</name>
</gene>